<dbReference type="InterPro" id="IPR003409">
    <property type="entry name" value="MORN"/>
</dbReference>
<dbReference type="Proteomes" id="UP001190700">
    <property type="component" value="Unassembled WGS sequence"/>
</dbReference>
<dbReference type="PANTHER" id="PTHR43215">
    <property type="entry name" value="RADIAL SPOKE HEAD 1 HOMOLOG"/>
    <property type="match status" value="1"/>
</dbReference>
<evidence type="ECO:0000313" key="3">
    <source>
        <dbReference type="EMBL" id="KAK3255421.1"/>
    </source>
</evidence>
<evidence type="ECO:0000256" key="2">
    <source>
        <dbReference type="SAM" id="MobiDB-lite"/>
    </source>
</evidence>
<dbReference type="SUPFAM" id="SSF82185">
    <property type="entry name" value="Histone H3 K4-specific methyltransferase SET7/9 N-terminal domain"/>
    <property type="match status" value="1"/>
</dbReference>
<dbReference type="Gene3D" id="2.20.110.10">
    <property type="entry name" value="Histone H3 K4-specific methyltransferase SET7/9 N-terminal domain"/>
    <property type="match status" value="1"/>
</dbReference>
<dbReference type="EMBL" id="LGRX02022628">
    <property type="protein sequence ID" value="KAK3255421.1"/>
    <property type="molecule type" value="Genomic_DNA"/>
</dbReference>
<reference evidence="3 4" key="1">
    <citation type="journal article" date="2015" name="Genome Biol. Evol.">
        <title>Comparative Genomics of a Bacterivorous Green Alga Reveals Evolutionary Causalities and Consequences of Phago-Mixotrophic Mode of Nutrition.</title>
        <authorList>
            <person name="Burns J.A."/>
            <person name="Paasch A."/>
            <person name="Narechania A."/>
            <person name="Kim E."/>
        </authorList>
    </citation>
    <scope>NUCLEOTIDE SEQUENCE [LARGE SCALE GENOMIC DNA]</scope>
    <source>
        <strain evidence="3 4">PLY_AMNH</strain>
    </source>
</reference>
<evidence type="ECO:0000256" key="1">
    <source>
        <dbReference type="ARBA" id="ARBA00022737"/>
    </source>
</evidence>
<dbReference type="PANTHER" id="PTHR43215:SF14">
    <property type="entry name" value="RADIAL SPOKE HEAD 1 HOMOLOG"/>
    <property type="match status" value="1"/>
</dbReference>
<organism evidence="3 4">
    <name type="scientific">Cymbomonas tetramitiformis</name>
    <dbReference type="NCBI Taxonomy" id="36881"/>
    <lineage>
        <taxon>Eukaryota</taxon>
        <taxon>Viridiplantae</taxon>
        <taxon>Chlorophyta</taxon>
        <taxon>Pyramimonadophyceae</taxon>
        <taxon>Pyramimonadales</taxon>
        <taxon>Pyramimonadaceae</taxon>
        <taxon>Cymbomonas</taxon>
    </lineage>
</organism>
<evidence type="ECO:0000313" key="4">
    <source>
        <dbReference type="Proteomes" id="UP001190700"/>
    </source>
</evidence>
<dbReference type="GO" id="GO:0005829">
    <property type="term" value="C:cytosol"/>
    <property type="evidence" value="ECO:0007669"/>
    <property type="project" value="TreeGrafter"/>
</dbReference>
<feature type="non-terminal residue" evidence="3">
    <location>
        <position position="1"/>
    </location>
</feature>
<accession>A0AAE0KNX7</accession>
<keyword evidence="1" id="KW-0677">Repeat</keyword>
<dbReference type="GO" id="GO:0016020">
    <property type="term" value="C:membrane"/>
    <property type="evidence" value="ECO:0007669"/>
    <property type="project" value="UniProtKB-ARBA"/>
</dbReference>
<comment type="caution">
    <text evidence="3">The sequence shown here is derived from an EMBL/GenBank/DDBJ whole genome shotgun (WGS) entry which is preliminary data.</text>
</comment>
<proteinExistence type="predicted"/>
<keyword evidence="4" id="KW-1185">Reference proteome</keyword>
<sequence>GADMAPGAGCWKEDQKHGQGKWTSKEETYEGSYAANMRDGQGTCLYASGDQYRGEWKADKRLGVA</sequence>
<dbReference type="SMART" id="SM00698">
    <property type="entry name" value="MORN"/>
    <property type="match status" value="2"/>
</dbReference>
<feature type="region of interest" description="Disordered" evidence="2">
    <location>
        <begin position="1"/>
        <end position="24"/>
    </location>
</feature>
<name>A0AAE0KNX7_9CHLO</name>
<gene>
    <name evidence="3" type="ORF">CYMTET_35394</name>
</gene>
<protein>
    <submittedName>
        <fullName evidence="3">Uncharacterized protein</fullName>
    </submittedName>
</protein>
<dbReference type="AlphaFoldDB" id="A0AAE0KNX7"/>
<feature type="compositionally biased region" description="Basic and acidic residues" evidence="2">
    <location>
        <begin position="11"/>
        <end position="24"/>
    </location>
</feature>
<dbReference type="Pfam" id="PF02493">
    <property type="entry name" value="MORN"/>
    <property type="match status" value="3"/>
</dbReference>